<evidence type="ECO:0000313" key="3">
    <source>
        <dbReference type="EMBL" id="JAG71316.1"/>
    </source>
</evidence>
<name>A0A0C9QE03_9HYME</name>
<evidence type="ECO:0000256" key="1">
    <source>
        <dbReference type="SAM" id="SignalP"/>
    </source>
</evidence>
<dbReference type="InterPro" id="IPR008974">
    <property type="entry name" value="TRAF-like"/>
</dbReference>
<accession>A0A0C9QE03</accession>
<dbReference type="EMBL" id="GBYB01001549">
    <property type="protein sequence ID" value="JAG71316.1"/>
    <property type="molecule type" value="Transcribed_RNA"/>
</dbReference>
<dbReference type="SUPFAM" id="SSF49599">
    <property type="entry name" value="TRAF domain-like"/>
    <property type="match status" value="1"/>
</dbReference>
<feature type="signal peptide" evidence="1">
    <location>
        <begin position="1"/>
        <end position="21"/>
    </location>
</feature>
<reference evidence="3" key="1">
    <citation type="submission" date="2015-01" db="EMBL/GenBank/DDBJ databases">
        <title>Transcriptome Assembly of Fopius arisanus.</title>
        <authorList>
            <person name="Geib S."/>
        </authorList>
    </citation>
    <scope>NUCLEOTIDE SEQUENCE</scope>
</reference>
<evidence type="ECO:0000259" key="2">
    <source>
        <dbReference type="Pfam" id="PF22486"/>
    </source>
</evidence>
<gene>
    <name evidence="3" type="primary">TRAF6_1</name>
    <name evidence="3" type="ORF">g.13825</name>
</gene>
<organism evidence="3">
    <name type="scientific">Fopius arisanus</name>
    <dbReference type="NCBI Taxonomy" id="64838"/>
    <lineage>
        <taxon>Eukaryota</taxon>
        <taxon>Metazoa</taxon>
        <taxon>Ecdysozoa</taxon>
        <taxon>Arthropoda</taxon>
        <taxon>Hexapoda</taxon>
        <taxon>Insecta</taxon>
        <taxon>Pterygota</taxon>
        <taxon>Neoptera</taxon>
        <taxon>Endopterygota</taxon>
        <taxon>Hymenoptera</taxon>
        <taxon>Apocrita</taxon>
        <taxon>Ichneumonoidea</taxon>
        <taxon>Braconidae</taxon>
        <taxon>Opiinae</taxon>
        <taxon>Fopius</taxon>
    </lineage>
</organism>
<proteinExistence type="predicted"/>
<feature type="domain" description="MATH" evidence="2">
    <location>
        <begin position="158"/>
        <end position="304"/>
    </location>
</feature>
<dbReference type="Pfam" id="PF22486">
    <property type="entry name" value="MATH_2"/>
    <property type="match status" value="1"/>
</dbReference>
<protein>
    <submittedName>
        <fullName evidence="3">TRAF6_1 protein</fullName>
    </submittedName>
</protein>
<dbReference type="Gene3D" id="2.60.210.10">
    <property type="entry name" value="Apoptosis, Tumor Necrosis Factor Receptor Associated Protein 2, Chain A"/>
    <property type="match status" value="1"/>
</dbReference>
<dbReference type="AlphaFoldDB" id="A0A0C9QE03"/>
<feature type="chain" id="PRO_5002201166" evidence="1">
    <location>
        <begin position="22"/>
        <end position="306"/>
    </location>
</feature>
<dbReference type="InterPro" id="IPR002083">
    <property type="entry name" value="MATH/TRAF_dom"/>
</dbReference>
<keyword evidence="1" id="KW-0732">Signal</keyword>
<sequence>MMIALLSLVIILNSVISVCLGEMPDNHSPKFNVLAANSNVTVNDTMETQRTICRISSDRVNANAEAIVTKVLTGGCNAKAVDDRFEALEALFTNELTELKHLILRVIEKDVNIERNSIDDTDIEPFEGMESPKPREIEQLNDTIHKISTPQDIQRVFTYYWKLTDMKEKLGKWETGRSLRSPTFYIEKSGYAMYMRFTPKYFPDGTVFVSVGVTRGVLDHHLVWPFPLKLQIEIVDNSPGDWRENRRSRLWDPSSVCSAHFWGQPSSTGDSDNPECVGLSTARKVFIADNKYIWNNSALIKLTVHL</sequence>